<dbReference type="AlphaFoldDB" id="A0A8H7C507"/>
<feature type="domain" description="C3H1-type" evidence="5">
    <location>
        <begin position="15"/>
        <end position="42"/>
    </location>
</feature>
<protein>
    <recommendedName>
        <fullName evidence="5">C3H1-type domain-containing protein</fullName>
    </recommendedName>
</protein>
<dbReference type="Pfam" id="PF00642">
    <property type="entry name" value="zf-CCCH"/>
    <property type="match status" value="2"/>
</dbReference>
<sequence length="383" mass="43117">MDSVQSDVHADQFWQGRKVICRQYLQGFCSYGSRCKYDHPPNRGWYDPQPPQPPFQAHYSRGYWLSPHEGQCNDSNWYSHHAHPGSQSIHRESIPCYNSKQSHQQGVPRNVDPKKMRSIIAWKTTPCKHFIKNSGWCPLGDSCNFIHDWQLVYSNMWNRDIIRQTAESSSRPDGSQKATSHCWAHVQGFCGTRNCPHFHPADIQPYIKYTPCPAWLLCDKRDTCPFKHFDGVPTSQVPEQPVAQPAIAAPAPAHAYYPSQPPSVPVAYTPPTHLRPNAVEVCGTTYFPYAQAQNVAMEGEYNYSMPAPVPVPVPVPMAAPVPVPLPIQLPTHLAMDIPPPTSPPPSYHYVPQENLFYGEYSTLVPSAHLSCPSRGLRLLARTS</sequence>
<dbReference type="GO" id="GO:0008270">
    <property type="term" value="F:zinc ion binding"/>
    <property type="evidence" value="ECO:0007669"/>
    <property type="project" value="UniProtKB-KW"/>
</dbReference>
<keyword evidence="2 4" id="KW-0863">Zinc-finger</keyword>
<evidence type="ECO:0000256" key="2">
    <source>
        <dbReference type="ARBA" id="ARBA00022771"/>
    </source>
</evidence>
<keyword evidence="3 4" id="KW-0862">Zinc</keyword>
<name>A0A8H7C507_AGABI</name>
<comment type="caution">
    <text evidence="6">The sequence shown here is derived from an EMBL/GenBank/DDBJ whole genome shotgun (WGS) entry which is preliminary data.</text>
</comment>
<evidence type="ECO:0000313" key="7">
    <source>
        <dbReference type="Proteomes" id="UP000629468"/>
    </source>
</evidence>
<evidence type="ECO:0000256" key="4">
    <source>
        <dbReference type="PROSITE-ProRule" id="PRU00723"/>
    </source>
</evidence>
<dbReference type="InterPro" id="IPR000571">
    <property type="entry name" value="Znf_CCCH"/>
</dbReference>
<organism evidence="6 7">
    <name type="scientific">Agaricus bisporus var. burnettii</name>
    <dbReference type="NCBI Taxonomy" id="192524"/>
    <lineage>
        <taxon>Eukaryota</taxon>
        <taxon>Fungi</taxon>
        <taxon>Dikarya</taxon>
        <taxon>Basidiomycota</taxon>
        <taxon>Agaricomycotina</taxon>
        <taxon>Agaricomycetes</taxon>
        <taxon>Agaricomycetidae</taxon>
        <taxon>Agaricales</taxon>
        <taxon>Agaricineae</taxon>
        <taxon>Agaricaceae</taxon>
        <taxon>Agaricus</taxon>
    </lineage>
</organism>
<feature type="domain" description="C3H1-type" evidence="5">
    <location>
        <begin position="121"/>
        <end position="150"/>
    </location>
</feature>
<dbReference type="PROSITE" id="PS50103">
    <property type="entry name" value="ZF_C3H1"/>
    <property type="match status" value="2"/>
</dbReference>
<accession>A0A8H7C507</accession>
<dbReference type="Proteomes" id="UP000629468">
    <property type="component" value="Unassembled WGS sequence"/>
</dbReference>
<evidence type="ECO:0000313" key="6">
    <source>
        <dbReference type="EMBL" id="KAF7762200.1"/>
    </source>
</evidence>
<feature type="zinc finger region" description="C3H1-type" evidence="4">
    <location>
        <begin position="15"/>
        <end position="42"/>
    </location>
</feature>
<dbReference type="Gene3D" id="4.10.1000.10">
    <property type="entry name" value="Zinc finger, CCCH-type"/>
    <property type="match status" value="1"/>
</dbReference>
<proteinExistence type="predicted"/>
<evidence type="ECO:0000259" key="5">
    <source>
        <dbReference type="PROSITE" id="PS50103"/>
    </source>
</evidence>
<reference evidence="6 7" key="1">
    <citation type="journal article" name="Sci. Rep.">
        <title>Telomere-to-telomere assembled and centromere annotated genomes of the two main subspecies of the button mushroom Agaricus bisporus reveal especially polymorphic chromosome ends.</title>
        <authorList>
            <person name="Sonnenberg A.S.M."/>
            <person name="Sedaghat-Telgerd N."/>
            <person name="Lavrijssen B."/>
            <person name="Ohm R.A."/>
            <person name="Hendrickx P.M."/>
            <person name="Scholtmeijer K."/>
            <person name="Baars J.J.P."/>
            <person name="van Peer A."/>
        </authorList>
    </citation>
    <scope>NUCLEOTIDE SEQUENCE [LARGE SCALE GENOMIC DNA]</scope>
    <source>
        <strain evidence="6 7">H119_p4</strain>
    </source>
</reference>
<evidence type="ECO:0000256" key="3">
    <source>
        <dbReference type="ARBA" id="ARBA00022833"/>
    </source>
</evidence>
<keyword evidence="1 4" id="KW-0479">Metal-binding</keyword>
<dbReference type="InterPro" id="IPR036855">
    <property type="entry name" value="Znf_CCCH_sf"/>
</dbReference>
<evidence type="ECO:0000256" key="1">
    <source>
        <dbReference type="ARBA" id="ARBA00022723"/>
    </source>
</evidence>
<gene>
    <name evidence="6" type="ORF">Agabi119p4_8793</name>
</gene>
<dbReference type="SMART" id="SM00356">
    <property type="entry name" value="ZnF_C3H1"/>
    <property type="match status" value="2"/>
</dbReference>
<feature type="zinc finger region" description="C3H1-type" evidence="4">
    <location>
        <begin position="121"/>
        <end position="150"/>
    </location>
</feature>
<dbReference type="SUPFAM" id="SSF90229">
    <property type="entry name" value="CCCH zinc finger"/>
    <property type="match status" value="2"/>
</dbReference>
<dbReference type="Gene3D" id="3.30.1370.210">
    <property type="match status" value="1"/>
</dbReference>
<dbReference type="EMBL" id="JABXXO010000012">
    <property type="protein sequence ID" value="KAF7762200.1"/>
    <property type="molecule type" value="Genomic_DNA"/>
</dbReference>